<dbReference type="PRINTS" id="PR00260">
    <property type="entry name" value="CHEMTRNSDUCR"/>
</dbReference>
<dbReference type="InterPro" id="IPR032255">
    <property type="entry name" value="HBM"/>
</dbReference>
<evidence type="ECO:0000313" key="10">
    <source>
        <dbReference type="EMBL" id="VAW75871.1"/>
    </source>
</evidence>
<dbReference type="GO" id="GO:0006935">
    <property type="term" value="P:chemotaxis"/>
    <property type="evidence" value="ECO:0007669"/>
    <property type="project" value="InterPro"/>
</dbReference>
<comment type="similarity">
    <text evidence="6">Belongs to the methyl-accepting chemotaxis (MCP) protein family.</text>
</comment>
<dbReference type="InterPro" id="IPR004089">
    <property type="entry name" value="MCPsignal_dom"/>
</dbReference>
<keyword evidence="5" id="KW-0807">Transducer</keyword>
<evidence type="ECO:0000259" key="8">
    <source>
        <dbReference type="PROSITE" id="PS50111"/>
    </source>
</evidence>
<proteinExistence type="inferred from homology"/>
<keyword evidence="3 7" id="KW-1133">Transmembrane helix</keyword>
<dbReference type="InterPro" id="IPR003660">
    <property type="entry name" value="HAMP_dom"/>
</dbReference>
<dbReference type="GO" id="GO:0007165">
    <property type="term" value="P:signal transduction"/>
    <property type="evidence" value="ECO:0007669"/>
    <property type="project" value="UniProtKB-KW"/>
</dbReference>
<dbReference type="PROSITE" id="PS50885">
    <property type="entry name" value="HAMP"/>
    <property type="match status" value="1"/>
</dbReference>
<keyword evidence="2 7" id="KW-0812">Transmembrane</keyword>
<dbReference type="Gene3D" id="6.10.340.10">
    <property type="match status" value="1"/>
</dbReference>
<evidence type="ECO:0000256" key="7">
    <source>
        <dbReference type="SAM" id="Phobius"/>
    </source>
</evidence>
<dbReference type="InterPro" id="IPR004090">
    <property type="entry name" value="Chemotax_Me-accpt_rcpt"/>
</dbReference>
<dbReference type="GO" id="GO:0016020">
    <property type="term" value="C:membrane"/>
    <property type="evidence" value="ECO:0007669"/>
    <property type="project" value="InterPro"/>
</dbReference>
<evidence type="ECO:0000256" key="2">
    <source>
        <dbReference type="ARBA" id="ARBA00022692"/>
    </source>
</evidence>
<keyword evidence="4 7" id="KW-0472">Membrane</keyword>
<evidence type="ECO:0000259" key="9">
    <source>
        <dbReference type="PROSITE" id="PS50885"/>
    </source>
</evidence>
<dbReference type="EMBL" id="UOFL01000094">
    <property type="protein sequence ID" value="VAW75871.1"/>
    <property type="molecule type" value="Genomic_DNA"/>
</dbReference>
<dbReference type="SMART" id="SM00283">
    <property type="entry name" value="MA"/>
    <property type="match status" value="1"/>
</dbReference>
<dbReference type="SUPFAM" id="SSF58104">
    <property type="entry name" value="Methyl-accepting chemotaxis protein (MCP) signaling domain"/>
    <property type="match status" value="1"/>
</dbReference>
<dbReference type="SMART" id="SM00304">
    <property type="entry name" value="HAMP"/>
    <property type="match status" value="2"/>
</dbReference>
<dbReference type="PROSITE" id="PS50111">
    <property type="entry name" value="CHEMOTAXIS_TRANSDUC_2"/>
    <property type="match status" value="1"/>
</dbReference>
<name>A0A3B0Y8D9_9ZZZZ</name>
<evidence type="ECO:0000256" key="3">
    <source>
        <dbReference type="ARBA" id="ARBA00022989"/>
    </source>
</evidence>
<comment type="subcellular location">
    <subcellularLocation>
        <location evidence="1">Membrane</location>
        <topology evidence="1">Multi-pass membrane protein</topology>
    </subcellularLocation>
</comment>
<feature type="transmembrane region" description="Helical" evidence="7">
    <location>
        <begin position="12"/>
        <end position="31"/>
    </location>
</feature>
<dbReference type="Pfam" id="PF00015">
    <property type="entry name" value="MCPsignal"/>
    <property type="match status" value="1"/>
</dbReference>
<gene>
    <name evidence="10" type="ORF">MNBD_GAMMA12-641</name>
</gene>
<evidence type="ECO:0000256" key="1">
    <source>
        <dbReference type="ARBA" id="ARBA00004141"/>
    </source>
</evidence>
<accession>A0A3B0Y8D9</accession>
<feature type="transmembrane region" description="Helical" evidence="7">
    <location>
        <begin position="279"/>
        <end position="302"/>
    </location>
</feature>
<dbReference type="SMART" id="SM01358">
    <property type="entry name" value="HBM"/>
    <property type="match status" value="1"/>
</dbReference>
<dbReference type="CDD" id="cd06225">
    <property type="entry name" value="HAMP"/>
    <property type="match status" value="1"/>
</dbReference>
<reference evidence="10" key="1">
    <citation type="submission" date="2018-06" db="EMBL/GenBank/DDBJ databases">
        <authorList>
            <person name="Zhirakovskaya E."/>
        </authorList>
    </citation>
    <scope>NUCLEOTIDE SEQUENCE</scope>
</reference>
<organism evidence="10">
    <name type="scientific">hydrothermal vent metagenome</name>
    <dbReference type="NCBI Taxonomy" id="652676"/>
    <lineage>
        <taxon>unclassified sequences</taxon>
        <taxon>metagenomes</taxon>
        <taxon>ecological metagenomes</taxon>
    </lineage>
</organism>
<dbReference type="Gene3D" id="1.10.287.950">
    <property type="entry name" value="Methyl-accepting chemotaxis protein"/>
    <property type="match status" value="1"/>
</dbReference>
<feature type="domain" description="HAMP" evidence="9">
    <location>
        <begin position="304"/>
        <end position="356"/>
    </location>
</feature>
<dbReference type="PANTHER" id="PTHR32089">
    <property type="entry name" value="METHYL-ACCEPTING CHEMOTAXIS PROTEIN MCPB"/>
    <property type="match status" value="1"/>
</dbReference>
<feature type="domain" description="Methyl-accepting transducer" evidence="8">
    <location>
        <begin position="419"/>
        <end position="655"/>
    </location>
</feature>
<protein>
    <submittedName>
        <fullName evidence="10">Type IV pilus biogenesis protein PilJ</fullName>
    </submittedName>
</protein>
<dbReference type="GO" id="GO:0004888">
    <property type="term" value="F:transmembrane signaling receptor activity"/>
    <property type="evidence" value="ECO:0007669"/>
    <property type="project" value="InterPro"/>
</dbReference>
<dbReference type="AlphaFoldDB" id="A0A3B0Y8D9"/>
<evidence type="ECO:0000256" key="4">
    <source>
        <dbReference type="ARBA" id="ARBA00023136"/>
    </source>
</evidence>
<sequence>MNWLKIETIRGQLIFLTVILLIGFIVIGTTYNKLSSIKEETLQQSRFLSQFQLKIKEAHIALSRAQGLETRFKLHKTLTLVKQHQSSVKQIRQILEVLKRKSPDSNGFKLLSKLDQALTQYHIAFKKLVVATKEIGFTSDSGLLGNLNRSAVNIERVIRSIGNSSLSISLLNIRHREKNYLLNSNYRNLTQLKQSMAHFNRKVLTIKLPLLIKTRIAYDIKQYENSVKEILFAREDERHDTKSLAQKAFHMGAQFDKVLSYINTFTDRKNLSFSQRSSVINLIFLVVLIGISILISVMFVMLTRKIARSLKTIKTTIDSISAGDYSARTHLSNKDELGDLGRSFDSMVQDRVSSLAKIEKENNQLNDSIINLLEAVSSLSDKDLTVQVPVAEDVTGAIGDAINLLASATGAVLNNIQTSAEQVDQTSVAVQEQCIHVSRMADSGRKVLDHTVSRLEQSAITMNDIAERSKKCDTVAAQASNSTADALGAVNNAVDGMIEIREIISETEKRIKRLGERSQEINSIVEIINVVAERTHVLALNASMQAAAAGEAGRGFAVVADEVQRLAENSRSATLQISDLVNSIQSETSETMITMNRAISHVVSGSKLAEEAGKKMAATQEITAELISSVTEISKRSIQQAKISNDIRDRASLIKKSTEETSLALRNQMSHSNNLVDYASTMLESVRQFKLPNRTVSPLRISKTSVEHLRLLN</sequence>
<evidence type="ECO:0000256" key="6">
    <source>
        <dbReference type="ARBA" id="ARBA00029447"/>
    </source>
</evidence>
<evidence type="ECO:0000256" key="5">
    <source>
        <dbReference type="ARBA" id="ARBA00023224"/>
    </source>
</evidence>
<dbReference type="Pfam" id="PF00672">
    <property type="entry name" value="HAMP"/>
    <property type="match status" value="1"/>
</dbReference>
<dbReference type="PANTHER" id="PTHR32089:SF119">
    <property type="entry name" value="METHYL-ACCEPTING CHEMOTAXIS PROTEIN CTPL"/>
    <property type="match status" value="1"/>
</dbReference>